<name>A0AAW1MEI6_POPJA</name>
<protein>
    <submittedName>
        <fullName evidence="1">Uncharacterized protein</fullName>
    </submittedName>
</protein>
<organism evidence="1 2">
    <name type="scientific">Popillia japonica</name>
    <name type="common">Japanese beetle</name>
    <dbReference type="NCBI Taxonomy" id="7064"/>
    <lineage>
        <taxon>Eukaryota</taxon>
        <taxon>Metazoa</taxon>
        <taxon>Ecdysozoa</taxon>
        <taxon>Arthropoda</taxon>
        <taxon>Hexapoda</taxon>
        <taxon>Insecta</taxon>
        <taxon>Pterygota</taxon>
        <taxon>Neoptera</taxon>
        <taxon>Endopterygota</taxon>
        <taxon>Coleoptera</taxon>
        <taxon>Polyphaga</taxon>
        <taxon>Scarabaeiformia</taxon>
        <taxon>Scarabaeidae</taxon>
        <taxon>Rutelinae</taxon>
        <taxon>Popillia</taxon>
    </lineage>
</organism>
<sequence>MPSLQGTAAKFDMMLLMLDKLCDSSKIMHYHILQKMQRALIYRSPPSPDLNPLDFYFWRNLKSLVHNTEVNTEQEWQNRKYMLMPKQSANTLVQGPLVGDRKT</sequence>
<dbReference type="Proteomes" id="UP001458880">
    <property type="component" value="Unassembled WGS sequence"/>
</dbReference>
<dbReference type="GO" id="GO:0003676">
    <property type="term" value="F:nucleic acid binding"/>
    <property type="evidence" value="ECO:0007669"/>
    <property type="project" value="InterPro"/>
</dbReference>
<proteinExistence type="predicted"/>
<evidence type="ECO:0000313" key="1">
    <source>
        <dbReference type="EMBL" id="KAK9746031.1"/>
    </source>
</evidence>
<dbReference type="Gene3D" id="3.30.420.10">
    <property type="entry name" value="Ribonuclease H-like superfamily/Ribonuclease H"/>
    <property type="match status" value="1"/>
</dbReference>
<gene>
    <name evidence="1" type="ORF">QE152_g6493</name>
</gene>
<keyword evidence="2" id="KW-1185">Reference proteome</keyword>
<dbReference type="EMBL" id="JASPKY010000043">
    <property type="protein sequence ID" value="KAK9746031.1"/>
    <property type="molecule type" value="Genomic_DNA"/>
</dbReference>
<dbReference type="InterPro" id="IPR036397">
    <property type="entry name" value="RNaseH_sf"/>
</dbReference>
<evidence type="ECO:0000313" key="2">
    <source>
        <dbReference type="Proteomes" id="UP001458880"/>
    </source>
</evidence>
<reference evidence="1 2" key="1">
    <citation type="journal article" date="2024" name="BMC Genomics">
        <title>De novo assembly and annotation of Popillia japonica's genome with initial clues to its potential as an invasive pest.</title>
        <authorList>
            <person name="Cucini C."/>
            <person name="Boschi S."/>
            <person name="Funari R."/>
            <person name="Cardaioli E."/>
            <person name="Iannotti N."/>
            <person name="Marturano G."/>
            <person name="Paoli F."/>
            <person name="Bruttini M."/>
            <person name="Carapelli A."/>
            <person name="Frati F."/>
            <person name="Nardi F."/>
        </authorList>
    </citation>
    <scope>NUCLEOTIDE SEQUENCE [LARGE SCALE GENOMIC DNA]</scope>
    <source>
        <strain evidence="1">DMR45628</strain>
    </source>
</reference>
<comment type="caution">
    <text evidence="1">The sequence shown here is derived from an EMBL/GenBank/DDBJ whole genome shotgun (WGS) entry which is preliminary data.</text>
</comment>
<accession>A0AAW1MEI6</accession>
<dbReference type="AlphaFoldDB" id="A0AAW1MEI6"/>